<reference evidence="2" key="1">
    <citation type="submission" date="2014-12" db="EMBL/GenBank/DDBJ databases">
        <title>Insight into the proteome of Arion vulgaris.</title>
        <authorList>
            <person name="Aradska J."/>
            <person name="Bulat T."/>
            <person name="Smidak R."/>
            <person name="Sarate P."/>
            <person name="Gangsoo J."/>
            <person name="Sialana F."/>
            <person name="Bilban M."/>
            <person name="Lubec G."/>
        </authorList>
    </citation>
    <scope>NUCLEOTIDE SEQUENCE</scope>
    <source>
        <tissue evidence="2">Skin</tissue>
    </source>
</reference>
<dbReference type="EMBL" id="HACG01027777">
    <property type="protein sequence ID" value="CEK74642.1"/>
    <property type="molecule type" value="Transcribed_RNA"/>
</dbReference>
<evidence type="ECO:0000313" key="2">
    <source>
        <dbReference type="EMBL" id="CEK74642.1"/>
    </source>
</evidence>
<protein>
    <submittedName>
        <fullName evidence="2">Uncharacterized protein</fullName>
    </submittedName>
</protein>
<feature type="compositionally biased region" description="Polar residues" evidence="1">
    <location>
        <begin position="46"/>
        <end position="56"/>
    </location>
</feature>
<gene>
    <name evidence="2" type="primary">ORF91964</name>
</gene>
<proteinExistence type="predicted"/>
<name>A0A0B7A1Y8_9EUPU</name>
<accession>A0A0B7A1Y8</accession>
<feature type="region of interest" description="Disordered" evidence="1">
    <location>
        <begin position="41"/>
        <end position="63"/>
    </location>
</feature>
<organism evidence="2">
    <name type="scientific">Arion vulgaris</name>
    <dbReference type="NCBI Taxonomy" id="1028688"/>
    <lineage>
        <taxon>Eukaryota</taxon>
        <taxon>Metazoa</taxon>
        <taxon>Spiralia</taxon>
        <taxon>Lophotrochozoa</taxon>
        <taxon>Mollusca</taxon>
        <taxon>Gastropoda</taxon>
        <taxon>Heterobranchia</taxon>
        <taxon>Euthyneura</taxon>
        <taxon>Panpulmonata</taxon>
        <taxon>Eupulmonata</taxon>
        <taxon>Stylommatophora</taxon>
        <taxon>Helicina</taxon>
        <taxon>Arionoidea</taxon>
        <taxon>Arionidae</taxon>
        <taxon>Arion</taxon>
    </lineage>
</organism>
<sequence length="63" mass="7543">MDNKWLIWGVRRRLYRLSSRRWSVFRDSHELGDSQVLNERSRCKQRVSNNSGSNPTPEELPEI</sequence>
<dbReference type="AlphaFoldDB" id="A0A0B7A1Y8"/>
<evidence type="ECO:0000256" key="1">
    <source>
        <dbReference type="SAM" id="MobiDB-lite"/>
    </source>
</evidence>